<sequence>MDIKLMPKEYNQKPTISRGFKLSFLAPKVELFNQNLWLWAAIGFLVIIVLGYFGLVFYKDSLNKERIALEIQMGDKSSERDLELEKHITELEKGTKNLNKFSEIHIFSSRLFKALEELTLADVRWEKFDADLGKNKIDLNGQAANYNILAEEITVLEKDPRIKKVETSGIGLSAGGVNFNMNLEFDPILLKNEDKNKNQ</sequence>
<dbReference type="Proteomes" id="UP000176974">
    <property type="component" value="Unassembled WGS sequence"/>
</dbReference>
<evidence type="ECO:0008006" key="4">
    <source>
        <dbReference type="Google" id="ProtNLM"/>
    </source>
</evidence>
<reference evidence="2 3" key="1">
    <citation type="journal article" date="2016" name="Nat. Commun.">
        <title>Thousands of microbial genomes shed light on interconnected biogeochemical processes in an aquifer system.</title>
        <authorList>
            <person name="Anantharaman K."/>
            <person name="Brown C.T."/>
            <person name="Hug L.A."/>
            <person name="Sharon I."/>
            <person name="Castelle C.J."/>
            <person name="Probst A.J."/>
            <person name="Thomas B.C."/>
            <person name="Singh A."/>
            <person name="Wilkins M.J."/>
            <person name="Karaoz U."/>
            <person name="Brodie E.L."/>
            <person name="Williams K.H."/>
            <person name="Hubbard S.S."/>
            <person name="Banfield J.F."/>
        </authorList>
    </citation>
    <scope>NUCLEOTIDE SEQUENCE [LARGE SCALE GENOMIC DNA]</scope>
</reference>
<keyword evidence="1" id="KW-0812">Transmembrane</keyword>
<dbReference type="EMBL" id="MHMY01000010">
    <property type="protein sequence ID" value="OGZ35503.1"/>
    <property type="molecule type" value="Genomic_DNA"/>
</dbReference>
<feature type="transmembrane region" description="Helical" evidence="1">
    <location>
        <begin position="36"/>
        <end position="58"/>
    </location>
</feature>
<keyword evidence="1" id="KW-0472">Membrane</keyword>
<dbReference type="AlphaFoldDB" id="A0A1G2FBV7"/>
<organism evidence="2 3">
    <name type="scientific">Candidatus Portnoybacteria bacterium RIFCSPHIGHO2_01_FULL_40_12b</name>
    <dbReference type="NCBI Taxonomy" id="1801994"/>
    <lineage>
        <taxon>Bacteria</taxon>
        <taxon>Candidatus Portnoyibacteriota</taxon>
    </lineage>
</organism>
<comment type="caution">
    <text evidence="2">The sequence shown here is derived from an EMBL/GenBank/DDBJ whole genome shotgun (WGS) entry which is preliminary data.</text>
</comment>
<evidence type="ECO:0000313" key="2">
    <source>
        <dbReference type="EMBL" id="OGZ35503.1"/>
    </source>
</evidence>
<keyword evidence="1" id="KW-1133">Transmembrane helix</keyword>
<evidence type="ECO:0000256" key="1">
    <source>
        <dbReference type="SAM" id="Phobius"/>
    </source>
</evidence>
<gene>
    <name evidence="2" type="ORF">A2815_00670</name>
</gene>
<name>A0A1G2FBV7_9BACT</name>
<proteinExistence type="predicted"/>
<accession>A0A1G2FBV7</accession>
<protein>
    <recommendedName>
        <fullName evidence="4">PilN domain-containing protein</fullName>
    </recommendedName>
</protein>
<evidence type="ECO:0000313" key="3">
    <source>
        <dbReference type="Proteomes" id="UP000176974"/>
    </source>
</evidence>